<dbReference type="AlphaFoldDB" id="A0A1D2LQ20"/>
<feature type="transmembrane region" description="Helical" evidence="6">
    <location>
        <begin position="36"/>
        <end position="55"/>
    </location>
</feature>
<organism evidence="8 10">
    <name type="scientific">Brochothrix thermosphacta</name>
    <name type="common">Microbacterium thermosphactum</name>
    <dbReference type="NCBI Taxonomy" id="2756"/>
    <lineage>
        <taxon>Bacteria</taxon>
        <taxon>Bacillati</taxon>
        <taxon>Bacillota</taxon>
        <taxon>Bacilli</taxon>
        <taxon>Bacillales</taxon>
        <taxon>Listeriaceae</taxon>
        <taxon>Brochothrix</taxon>
    </lineage>
</organism>
<reference evidence="8 10" key="1">
    <citation type="submission" date="2017-09" db="EMBL/GenBank/DDBJ databases">
        <title>Complete Genome Sequences of Two Strains of the Meat Spoilage Bacterium Brochothrix thermosphacta Isolated from Ground Chicken.</title>
        <authorList>
            <person name="Paoli G.C."/>
            <person name="Wijey C."/>
            <person name="Chen C.-Y."/>
            <person name="Nguyen L."/>
            <person name="Yan X."/>
            <person name="Irwin P.L."/>
        </authorList>
    </citation>
    <scope>NUCLEOTIDE SEQUENCE [LARGE SCALE GENOMIC DNA]</scope>
    <source>
        <strain evidence="8 10">BI</strain>
    </source>
</reference>
<evidence type="ECO:0000256" key="2">
    <source>
        <dbReference type="ARBA" id="ARBA00009399"/>
    </source>
</evidence>
<dbReference type="EMBL" id="OUNC01000045">
    <property type="protein sequence ID" value="SPP29491.1"/>
    <property type="molecule type" value="Genomic_DNA"/>
</dbReference>
<evidence type="ECO:0000256" key="4">
    <source>
        <dbReference type="ARBA" id="ARBA00022989"/>
    </source>
</evidence>
<keyword evidence="5 6" id="KW-0472">Membrane</keyword>
<keyword evidence="3 6" id="KW-0812">Transmembrane</keyword>
<dbReference type="KEGG" id="bths:CNY62_04985"/>
<dbReference type="PANTHER" id="PTHR38459:SF5">
    <property type="entry name" value="CELL WALL TEICHOIC ACID GLYCOSYLATION PROTEIN GTCA"/>
    <property type="match status" value="1"/>
</dbReference>
<dbReference type="GeneID" id="66537602"/>
<feature type="transmembrane region" description="Helical" evidence="6">
    <location>
        <begin position="76"/>
        <end position="97"/>
    </location>
</feature>
<evidence type="ECO:0000256" key="6">
    <source>
        <dbReference type="SAM" id="Phobius"/>
    </source>
</evidence>
<comment type="similarity">
    <text evidence="2">Belongs to the GtrA family.</text>
</comment>
<dbReference type="PANTHER" id="PTHR38459">
    <property type="entry name" value="PROPHAGE BACTOPRENOL-LINKED GLUCOSE TRANSLOCASE HOMOLOG"/>
    <property type="match status" value="1"/>
</dbReference>
<dbReference type="OrthoDB" id="361483at2"/>
<keyword evidence="10" id="KW-1185">Reference proteome</keyword>
<dbReference type="InterPro" id="IPR007267">
    <property type="entry name" value="GtrA_DPMS_TM"/>
</dbReference>
<evidence type="ECO:0000256" key="1">
    <source>
        <dbReference type="ARBA" id="ARBA00004141"/>
    </source>
</evidence>
<evidence type="ECO:0000313" key="11">
    <source>
        <dbReference type="Proteomes" id="UP000270190"/>
    </source>
</evidence>
<dbReference type="GO" id="GO:0005886">
    <property type="term" value="C:plasma membrane"/>
    <property type="evidence" value="ECO:0007669"/>
    <property type="project" value="TreeGrafter"/>
</dbReference>
<reference evidence="11" key="3">
    <citation type="submission" date="2018-04" db="EMBL/GenBank/DDBJ databases">
        <authorList>
            <person name="Illikoud N."/>
        </authorList>
    </citation>
    <scope>NUCLEOTIDE SEQUENCE [LARGE SCALE GENOMIC DNA]</scope>
</reference>
<accession>A0A1D2LQ20</accession>
<evidence type="ECO:0000259" key="7">
    <source>
        <dbReference type="Pfam" id="PF04138"/>
    </source>
</evidence>
<dbReference type="STRING" id="2756.BFR44_06885"/>
<evidence type="ECO:0000313" key="10">
    <source>
        <dbReference type="Proteomes" id="UP000243591"/>
    </source>
</evidence>
<dbReference type="Proteomes" id="UP000270190">
    <property type="component" value="Unassembled WGS sequence"/>
</dbReference>
<protein>
    <submittedName>
        <fullName evidence="8">GtrA family protein</fullName>
    </submittedName>
    <submittedName>
        <fullName evidence="9">Putative cell wall glycosylation protein ywcD</fullName>
    </submittedName>
</protein>
<reference evidence="9" key="2">
    <citation type="submission" date="2018-04" db="EMBL/GenBank/DDBJ databases">
        <authorList>
            <person name="Go L.Y."/>
            <person name="Mitchell J.A."/>
        </authorList>
    </citation>
    <scope>NUCLEOTIDE SEQUENCE</scope>
    <source>
        <strain evidence="9">BSAS1 3</strain>
    </source>
</reference>
<dbReference type="InterPro" id="IPR051401">
    <property type="entry name" value="GtrA_CellWall_Glycosyl"/>
</dbReference>
<feature type="transmembrane region" description="Helical" evidence="6">
    <location>
        <begin position="103"/>
        <end position="123"/>
    </location>
</feature>
<keyword evidence="4 6" id="KW-1133">Transmembrane helix</keyword>
<evidence type="ECO:0000313" key="9">
    <source>
        <dbReference type="EMBL" id="SPP29491.1"/>
    </source>
</evidence>
<dbReference type="GO" id="GO:0000271">
    <property type="term" value="P:polysaccharide biosynthetic process"/>
    <property type="evidence" value="ECO:0007669"/>
    <property type="project" value="InterPro"/>
</dbReference>
<gene>
    <name evidence="9" type="ORF">BTBSAS_50139</name>
    <name evidence="8" type="ORF">CNY62_04985</name>
</gene>
<sequence length="130" mass="14426">MSNNNKKEAFLYLVMGGLTTLVNIVAFYCLDEYTTIELAVSATIANILAIIFAYFSNKLWVFERIEKDTKGTVKEIFLFLGFRGVSLGIDVGLTVLMVSVFGIMALIAKIIANVVVVIVNYAASKWLIFK</sequence>
<proteinExistence type="inferred from homology"/>
<dbReference type="Pfam" id="PF04138">
    <property type="entry name" value="GtrA_DPMS_TM"/>
    <property type="match status" value="1"/>
</dbReference>
<dbReference type="Proteomes" id="UP000243591">
    <property type="component" value="Chromosome"/>
</dbReference>
<dbReference type="EMBL" id="CP023483">
    <property type="protein sequence ID" value="ATF25799.1"/>
    <property type="molecule type" value="Genomic_DNA"/>
</dbReference>
<comment type="subcellular location">
    <subcellularLocation>
        <location evidence="1">Membrane</location>
        <topology evidence="1">Multi-pass membrane protein</topology>
    </subcellularLocation>
</comment>
<name>A0A1D2LQ20_BROTH</name>
<dbReference type="RefSeq" id="WP_036027029.1">
    <property type="nucleotide sequence ID" value="NZ_CBCPHX010000009.1"/>
</dbReference>
<evidence type="ECO:0000313" key="8">
    <source>
        <dbReference type="EMBL" id="ATF25799.1"/>
    </source>
</evidence>
<evidence type="ECO:0000256" key="3">
    <source>
        <dbReference type="ARBA" id="ARBA00022692"/>
    </source>
</evidence>
<feature type="domain" description="GtrA/DPMS transmembrane" evidence="7">
    <location>
        <begin position="12"/>
        <end position="129"/>
    </location>
</feature>
<feature type="transmembrane region" description="Helical" evidence="6">
    <location>
        <begin position="9"/>
        <end position="30"/>
    </location>
</feature>
<evidence type="ECO:0000256" key="5">
    <source>
        <dbReference type="ARBA" id="ARBA00023136"/>
    </source>
</evidence>